<dbReference type="KEGG" id="pmet:G4Y79_20915"/>
<organism evidence="1 2">
    <name type="scientific">Phototrophicus methaneseepsis</name>
    <dbReference type="NCBI Taxonomy" id="2710758"/>
    <lineage>
        <taxon>Bacteria</taxon>
        <taxon>Bacillati</taxon>
        <taxon>Chloroflexota</taxon>
        <taxon>Candidatus Thermofontia</taxon>
        <taxon>Phototrophicales</taxon>
        <taxon>Phototrophicaceae</taxon>
        <taxon>Phototrophicus</taxon>
    </lineage>
</organism>
<proteinExistence type="predicted"/>
<dbReference type="EMBL" id="CP062983">
    <property type="protein sequence ID" value="QPC82119.1"/>
    <property type="molecule type" value="Genomic_DNA"/>
</dbReference>
<gene>
    <name evidence="1" type="ORF">G4Y79_20915</name>
</gene>
<name>A0A7S8E852_9CHLR</name>
<keyword evidence="2" id="KW-1185">Reference proteome</keyword>
<reference evidence="1 2" key="1">
    <citation type="submission" date="2020-02" db="EMBL/GenBank/DDBJ databases">
        <authorList>
            <person name="Zheng R.K."/>
            <person name="Sun C.M."/>
        </authorList>
    </citation>
    <scope>NUCLEOTIDE SEQUENCE [LARGE SCALE GENOMIC DNA]</scope>
    <source>
        <strain evidence="2">rifampicinis</strain>
    </source>
</reference>
<dbReference type="Proteomes" id="UP000594468">
    <property type="component" value="Chromosome"/>
</dbReference>
<evidence type="ECO:0000313" key="2">
    <source>
        <dbReference type="Proteomes" id="UP000594468"/>
    </source>
</evidence>
<sequence>MKILTASETSSLRHKFGGDYRLYIEAGFQAEWPGQGLINWAPKGPSAPAEIIRGCWVVRCPYCPNVVYIEPGEPFFCPHCACSGNDFQAMPVAWPAAKERVQIEWLLMQRPNPETRNWLPRDGETLATLQLENLDHGHAYELPESLT</sequence>
<dbReference type="AlphaFoldDB" id="A0A7S8E852"/>
<protein>
    <submittedName>
        <fullName evidence="1">Uncharacterized protein</fullName>
    </submittedName>
</protein>
<evidence type="ECO:0000313" key="1">
    <source>
        <dbReference type="EMBL" id="QPC82119.1"/>
    </source>
</evidence>
<accession>A0A7S8E852</accession>
<dbReference type="RefSeq" id="WP_195170188.1">
    <property type="nucleotide sequence ID" value="NZ_CP062983.1"/>
</dbReference>